<dbReference type="PATRIC" id="fig|626887.3.peg.3357"/>
<keyword evidence="1" id="KW-0732">Signal</keyword>
<name>N6VSC7_9GAMM</name>
<accession>N6VSC7</accession>
<comment type="caution">
    <text evidence="2">The sequence shown here is derived from an EMBL/GenBank/DDBJ whole genome shotgun (WGS) entry which is preliminary data.</text>
</comment>
<protein>
    <submittedName>
        <fullName evidence="2">Uncharacterized protein</fullName>
    </submittedName>
</protein>
<evidence type="ECO:0000313" key="2">
    <source>
        <dbReference type="EMBL" id="ENO13075.2"/>
    </source>
</evidence>
<dbReference type="OrthoDB" id="5397661at2"/>
<dbReference type="STRING" id="626887.J057_16795"/>
<evidence type="ECO:0000256" key="1">
    <source>
        <dbReference type="SAM" id="SignalP"/>
    </source>
</evidence>
<gene>
    <name evidence="2" type="ORF">J057_16795</name>
</gene>
<reference evidence="2 3" key="1">
    <citation type="journal article" date="2013" name="Genome Announc.">
        <title>Genome Sequence of the Polycyclic Aromatic Hydrocarbon-Degrading Bacterium Strain Marinobacter nanhaiticus D15-8WT.</title>
        <authorList>
            <person name="Cui Z."/>
            <person name="Gao W."/>
            <person name="Li Q."/>
            <person name="Xu G."/>
            <person name="Zheng L."/>
        </authorList>
    </citation>
    <scope>NUCLEOTIDE SEQUENCE [LARGE SCALE GENOMIC DNA]</scope>
    <source>
        <strain evidence="2 3">D15-8W</strain>
    </source>
</reference>
<dbReference type="eggNOG" id="ENOG5033C9X">
    <property type="taxonomic scope" value="Bacteria"/>
</dbReference>
<keyword evidence="3" id="KW-1185">Reference proteome</keyword>
<dbReference type="AlphaFoldDB" id="N6VSC7"/>
<dbReference type="Proteomes" id="UP000013165">
    <property type="component" value="Unassembled WGS sequence"/>
</dbReference>
<feature type="signal peptide" evidence="1">
    <location>
        <begin position="1"/>
        <end position="19"/>
    </location>
</feature>
<evidence type="ECO:0000313" key="3">
    <source>
        <dbReference type="Proteomes" id="UP000013165"/>
    </source>
</evidence>
<feature type="chain" id="PRO_5017087161" evidence="1">
    <location>
        <begin position="20"/>
        <end position="101"/>
    </location>
</feature>
<proteinExistence type="predicted"/>
<dbReference type="HOGENOM" id="CLU_174692_0_0_6"/>
<dbReference type="EMBL" id="APLQ01000014">
    <property type="protein sequence ID" value="ENO13075.2"/>
    <property type="molecule type" value="Genomic_DNA"/>
</dbReference>
<sequence length="101" mass="11661">MRPLSLCLLAISCSWTATASAQENEIITIDGAMIRGDQEMPTVMYLVPWQPPAIEALEQPTERLMLERTFVPLERAQFRRMLDYHDRFVAQFEEGDSEEVE</sequence>
<organism evidence="2 3">
    <name type="scientific">Marinobacter nanhaiticus D15-8W</name>
    <dbReference type="NCBI Taxonomy" id="626887"/>
    <lineage>
        <taxon>Bacteria</taxon>
        <taxon>Pseudomonadati</taxon>
        <taxon>Pseudomonadota</taxon>
        <taxon>Gammaproteobacteria</taxon>
        <taxon>Pseudomonadales</taxon>
        <taxon>Marinobacteraceae</taxon>
        <taxon>Marinobacter</taxon>
    </lineage>
</organism>